<dbReference type="InterPro" id="IPR006568">
    <property type="entry name" value="PSP_pro-rich"/>
</dbReference>
<reference evidence="3" key="1">
    <citation type="journal article" date="2021" name="Front. Microbiol.">
        <title>Genomic Analysis of the 1-Aminocyclopropane-1-Carboxylate Deaminase-Producing Pseudomonas thivervalensis SC5 Reveals Its Multifaceted Roles in Soil and in Beneficial Interactions With Plants.</title>
        <authorList>
            <person name="Nascimento F.X."/>
            <person name="Uron P."/>
            <person name="Glick B.R."/>
            <person name="Giachini A."/>
            <person name="Rossi M.J."/>
        </authorList>
    </citation>
    <scope>NUCLEOTIDE SEQUENCE [LARGE SCALE GENOMIC DNA]</scope>
    <source>
        <strain evidence="3">PLM3</strain>
    </source>
</reference>
<dbReference type="AlphaFoldDB" id="A0A2Z4ZQN1"/>
<dbReference type="KEGG" id="pthv:CE140_07515"/>
<keyword evidence="3" id="KW-1185">Reference proteome</keyword>
<dbReference type="Proteomes" id="UP000251666">
    <property type="component" value="Chromosome"/>
</dbReference>
<evidence type="ECO:0000259" key="1">
    <source>
        <dbReference type="Pfam" id="PF04046"/>
    </source>
</evidence>
<sequence length="34" mass="3916">MFVSPANTALSLPRHELEPWITKCQQMGYPNAQR</sequence>
<organism evidence="2 3">
    <name type="scientific">Pseudomonas thivervalensis</name>
    <dbReference type="NCBI Taxonomy" id="86265"/>
    <lineage>
        <taxon>Bacteria</taxon>
        <taxon>Pseudomonadati</taxon>
        <taxon>Pseudomonadota</taxon>
        <taxon>Gammaproteobacteria</taxon>
        <taxon>Pseudomonadales</taxon>
        <taxon>Pseudomonadaceae</taxon>
        <taxon>Pseudomonas</taxon>
    </lineage>
</organism>
<evidence type="ECO:0000313" key="3">
    <source>
        <dbReference type="Proteomes" id="UP000251666"/>
    </source>
</evidence>
<accession>A0A2Z4ZQN1</accession>
<gene>
    <name evidence="2" type="ORF">CEQ51_07355</name>
</gene>
<evidence type="ECO:0000313" key="2">
    <source>
        <dbReference type="EMBL" id="AXA59896.1"/>
    </source>
</evidence>
<name>A0A2Z4ZQN1_9PSED</name>
<dbReference type="Pfam" id="PF04046">
    <property type="entry name" value="PSP"/>
    <property type="match status" value="1"/>
</dbReference>
<dbReference type="EMBL" id="CP022202">
    <property type="protein sequence ID" value="AXA59896.1"/>
    <property type="molecule type" value="Genomic_DNA"/>
</dbReference>
<proteinExistence type="predicted"/>
<feature type="domain" description="PSP proline-rich" evidence="1">
    <location>
        <begin position="8"/>
        <end position="31"/>
    </location>
</feature>
<protein>
    <recommendedName>
        <fullName evidence="1">PSP proline-rich domain-containing protein</fullName>
    </recommendedName>
</protein>